<evidence type="ECO:0000313" key="2">
    <source>
        <dbReference type="EMBL" id="SDZ79015.1"/>
    </source>
</evidence>
<organism evidence="2 3">
    <name type="scientific">Desulfuromusa kysingii</name>
    <dbReference type="NCBI Taxonomy" id="37625"/>
    <lineage>
        <taxon>Bacteria</taxon>
        <taxon>Pseudomonadati</taxon>
        <taxon>Thermodesulfobacteriota</taxon>
        <taxon>Desulfuromonadia</taxon>
        <taxon>Desulfuromonadales</taxon>
        <taxon>Geopsychrobacteraceae</taxon>
        <taxon>Desulfuromusa</taxon>
    </lineage>
</organism>
<protein>
    <recommendedName>
        <fullName evidence="4">DUF3887 domain-containing protein</fullName>
    </recommendedName>
</protein>
<reference evidence="2 3" key="1">
    <citation type="submission" date="2016-10" db="EMBL/GenBank/DDBJ databases">
        <authorList>
            <person name="de Groot N.N."/>
        </authorList>
    </citation>
    <scope>NUCLEOTIDE SEQUENCE [LARGE SCALE GENOMIC DNA]</scope>
    <source>
        <strain evidence="2 3">DSM 7343</strain>
    </source>
</reference>
<keyword evidence="3" id="KW-1185">Reference proteome</keyword>
<evidence type="ECO:0000313" key="3">
    <source>
        <dbReference type="Proteomes" id="UP000199409"/>
    </source>
</evidence>
<dbReference type="Gene3D" id="3.10.450.590">
    <property type="match status" value="1"/>
</dbReference>
<dbReference type="AlphaFoldDB" id="A0A1H3VVY5"/>
<name>A0A1H3VVY5_9BACT</name>
<keyword evidence="1" id="KW-0472">Membrane</keyword>
<dbReference type="Proteomes" id="UP000199409">
    <property type="component" value="Unassembled WGS sequence"/>
</dbReference>
<evidence type="ECO:0000256" key="1">
    <source>
        <dbReference type="SAM" id="Phobius"/>
    </source>
</evidence>
<gene>
    <name evidence="2" type="ORF">SAMN05660420_00320</name>
</gene>
<sequence>MKKFIVYVVCVFVTGFSAYFVYDAVLSSRYAGTVGPYIQRVLPEISTWNPNIARQYMAPEILKTVTAADLDHLMEALSKIGSLQKIGKMSFKSQSEVDDVEFEKRPLITYEVDAQYSTGDTKITISLLDRNGSYELYHFNFQSKALAP</sequence>
<dbReference type="RefSeq" id="WP_092344176.1">
    <property type="nucleotide sequence ID" value="NZ_FNQN01000001.1"/>
</dbReference>
<dbReference type="EMBL" id="FNQN01000001">
    <property type="protein sequence ID" value="SDZ79015.1"/>
    <property type="molecule type" value="Genomic_DNA"/>
</dbReference>
<dbReference type="OrthoDB" id="5402103at2"/>
<keyword evidence="1" id="KW-0812">Transmembrane</keyword>
<proteinExistence type="predicted"/>
<keyword evidence="1" id="KW-1133">Transmembrane helix</keyword>
<evidence type="ECO:0008006" key="4">
    <source>
        <dbReference type="Google" id="ProtNLM"/>
    </source>
</evidence>
<accession>A0A1H3VVY5</accession>
<feature type="transmembrane region" description="Helical" evidence="1">
    <location>
        <begin position="5"/>
        <end position="22"/>
    </location>
</feature>